<dbReference type="OrthoDB" id="2014935at2"/>
<evidence type="ECO:0000313" key="3">
    <source>
        <dbReference type="Proteomes" id="UP000198857"/>
    </source>
</evidence>
<keyword evidence="1" id="KW-0812">Transmembrane</keyword>
<name>A0A1I5JCK2_9ACTN</name>
<keyword evidence="1" id="KW-1133">Transmembrane helix</keyword>
<reference evidence="3" key="1">
    <citation type="submission" date="2016-10" db="EMBL/GenBank/DDBJ databases">
        <authorList>
            <person name="Varghese N."/>
            <person name="Submissions S."/>
        </authorList>
    </citation>
    <scope>NUCLEOTIDE SEQUENCE [LARGE SCALE GENOMIC DNA]</scope>
    <source>
        <strain evidence="3">DSM 44208</strain>
    </source>
</reference>
<feature type="transmembrane region" description="Helical" evidence="1">
    <location>
        <begin position="432"/>
        <end position="453"/>
    </location>
</feature>
<feature type="transmembrane region" description="Helical" evidence="1">
    <location>
        <begin position="343"/>
        <end position="366"/>
    </location>
</feature>
<sequence length="532" mass="52555">MTGAHPTLAGTGTLVRAALRRDRLRLPLWVAGAAGPVATQSVSSQALYDSPRDLAAYEASVGSNAATIALAGPPVGLDTVAGAVAFEISAFVIVVAALMAVTTTGRHSRGDEEAGRTELLRATRVGRHAPLVAAVAVASLACLATALAVGVAAAATGLPVAGSLVLGASVGAAGLVFTGVTAVVAQATGSTRAAHGSAGLVLGLAFVVRAVGDVQGNGLSWASPIGWAQATHPFSGDRVTPLLLCLGVTAALLVLAGFLLDRRDLGTGLVPARPGRATAPRSLSSPLGLALRLQRGALAGWAVALAVLGLVHGALAGSVETLFADNPEARAFLPDAPGLVDAYLATTLSLDALLAGAYAVAAVLRVRAEESAGRAEPVLATATGRTAFLGSHGAVALVGSSLALVAAGAATAGTRAVATGDAGELGRLLGATVAYLPAVWVLAGAAVLLVGALPRPAAGVAWGAVAYVTVTTLFAESLDWPGWVDGLSPLAWTPLAPIDDVSPARLALLTAVAGALLVAGLTGFRRRDLVPG</sequence>
<dbReference type="AlphaFoldDB" id="A0A1I5JCK2"/>
<feature type="transmembrane region" description="Helical" evidence="1">
    <location>
        <begin position="161"/>
        <end position="185"/>
    </location>
</feature>
<feature type="transmembrane region" description="Helical" evidence="1">
    <location>
        <begin position="239"/>
        <end position="260"/>
    </location>
</feature>
<dbReference type="EMBL" id="FOWQ01000001">
    <property type="protein sequence ID" value="SFO70399.1"/>
    <property type="molecule type" value="Genomic_DNA"/>
</dbReference>
<keyword evidence="1" id="KW-0472">Membrane</keyword>
<feature type="transmembrane region" description="Helical" evidence="1">
    <location>
        <begin position="192"/>
        <end position="211"/>
    </location>
</feature>
<accession>A0A1I5JCK2</accession>
<dbReference type="Proteomes" id="UP000198857">
    <property type="component" value="Unassembled WGS sequence"/>
</dbReference>
<gene>
    <name evidence="2" type="ORF">SAMN05660464_0638</name>
</gene>
<keyword evidence="3" id="KW-1185">Reference proteome</keyword>
<proteinExistence type="predicted"/>
<feature type="transmembrane region" description="Helical" evidence="1">
    <location>
        <begin position="460"/>
        <end position="483"/>
    </location>
</feature>
<feature type="transmembrane region" description="Helical" evidence="1">
    <location>
        <begin position="80"/>
        <end position="101"/>
    </location>
</feature>
<protein>
    <submittedName>
        <fullName evidence="2">ABC-2 type transport system permease protein</fullName>
    </submittedName>
</protein>
<evidence type="ECO:0000313" key="2">
    <source>
        <dbReference type="EMBL" id="SFO70399.1"/>
    </source>
</evidence>
<evidence type="ECO:0000256" key="1">
    <source>
        <dbReference type="SAM" id="Phobius"/>
    </source>
</evidence>
<feature type="transmembrane region" description="Helical" evidence="1">
    <location>
        <begin position="387"/>
        <end position="412"/>
    </location>
</feature>
<dbReference type="STRING" id="1523247.SAMN05660464_0638"/>
<dbReference type="RefSeq" id="WP_091106724.1">
    <property type="nucleotide sequence ID" value="NZ_FOWQ01000001.1"/>
</dbReference>
<feature type="transmembrane region" description="Helical" evidence="1">
    <location>
        <begin position="298"/>
        <end position="323"/>
    </location>
</feature>
<organism evidence="2 3">
    <name type="scientific">Geodermatophilus dictyosporus</name>
    <dbReference type="NCBI Taxonomy" id="1523247"/>
    <lineage>
        <taxon>Bacteria</taxon>
        <taxon>Bacillati</taxon>
        <taxon>Actinomycetota</taxon>
        <taxon>Actinomycetes</taxon>
        <taxon>Geodermatophilales</taxon>
        <taxon>Geodermatophilaceae</taxon>
        <taxon>Geodermatophilus</taxon>
    </lineage>
</organism>
<feature type="transmembrane region" description="Helical" evidence="1">
    <location>
        <begin position="131"/>
        <end position="155"/>
    </location>
</feature>
<feature type="transmembrane region" description="Helical" evidence="1">
    <location>
        <begin position="503"/>
        <end position="524"/>
    </location>
</feature>